<dbReference type="SUPFAM" id="SSF50814">
    <property type="entry name" value="Lipocalins"/>
    <property type="match status" value="1"/>
</dbReference>
<dbReference type="InParanoid" id="F0ZS90"/>
<dbReference type="InterPro" id="IPR014878">
    <property type="entry name" value="THAP4-like_heme-bd"/>
</dbReference>
<organism evidence="3 4">
    <name type="scientific">Dictyostelium purpureum</name>
    <name type="common">Slime mold</name>
    <dbReference type="NCBI Taxonomy" id="5786"/>
    <lineage>
        <taxon>Eukaryota</taxon>
        <taxon>Amoebozoa</taxon>
        <taxon>Evosea</taxon>
        <taxon>Eumycetozoa</taxon>
        <taxon>Dictyostelia</taxon>
        <taxon>Dictyosteliales</taxon>
        <taxon>Dictyosteliaceae</taxon>
        <taxon>Dictyostelium</taxon>
    </lineage>
</organism>
<dbReference type="KEGG" id="dpp:DICPUDRAFT_37115"/>
<evidence type="ECO:0000256" key="1">
    <source>
        <dbReference type="ARBA" id="ARBA00036993"/>
    </source>
</evidence>
<dbReference type="GeneID" id="10504632"/>
<dbReference type="AlphaFoldDB" id="F0ZS90"/>
<dbReference type="OMA" id="YPYEESH"/>
<dbReference type="Pfam" id="PF08768">
    <property type="entry name" value="THAP4_heme-bd"/>
    <property type="match status" value="1"/>
</dbReference>
<sequence>MNIHSNISKFAFILGKWSGKGEGIYPTIQSFKYTEEMEFTTNGKPFIAYQQKTWNDQGSPLHCESGYLRFPPNGSIEWVISEPTGVTEIYEGRVENSDNGDTIKICFKLTNIQRTPTAKAPHTTNVHRNLVYNSKNNTLSYYLDMATEKTVELTRHLEAHFEKKN</sequence>
<dbReference type="RefSeq" id="XP_003290287.1">
    <property type="nucleotide sequence ID" value="XM_003290239.1"/>
</dbReference>
<dbReference type="Proteomes" id="UP000001064">
    <property type="component" value="Unassembled WGS sequence"/>
</dbReference>
<gene>
    <name evidence="3" type="ORF">DICPUDRAFT_37115</name>
</gene>
<dbReference type="OrthoDB" id="58529at2759"/>
<proteinExistence type="predicted"/>
<dbReference type="eggNOG" id="KOG3371">
    <property type="taxonomic scope" value="Eukaryota"/>
</dbReference>
<dbReference type="Gene3D" id="2.40.128.20">
    <property type="match status" value="1"/>
</dbReference>
<evidence type="ECO:0000259" key="2">
    <source>
        <dbReference type="Pfam" id="PF08768"/>
    </source>
</evidence>
<dbReference type="CDD" id="cd07828">
    <property type="entry name" value="lipocalin_heme-bd-THAP4-like"/>
    <property type="match status" value="1"/>
</dbReference>
<dbReference type="EMBL" id="GL871153">
    <property type="protein sequence ID" value="EGC33205.1"/>
    <property type="molecule type" value="Genomic_DNA"/>
</dbReference>
<evidence type="ECO:0000313" key="4">
    <source>
        <dbReference type="Proteomes" id="UP000001064"/>
    </source>
</evidence>
<comment type="catalytic activity">
    <reaction evidence="1">
        <text>peroxynitrite = nitrate</text>
        <dbReference type="Rhea" id="RHEA:63116"/>
        <dbReference type="ChEBI" id="CHEBI:17632"/>
        <dbReference type="ChEBI" id="CHEBI:25941"/>
    </reaction>
    <physiologicalReaction direction="left-to-right" evidence="1">
        <dbReference type="Rhea" id="RHEA:63117"/>
    </physiologicalReaction>
</comment>
<evidence type="ECO:0000313" key="3">
    <source>
        <dbReference type="EMBL" id="EGC33205.1"/>
    </source>
</evidence>
<protein>
    <recommendedName>
        <fullName evidence="2">THAP4-like heme-binding domain-containing protein</fullName>
    </recommendedName>
</protein>
<dbReference type="VEuPathDB" id="AmoebaDB:DICPUDRAFT_37115"/>
<accession>F0ZS90</accession>
<reference evidence="4" key="1">
    <citation type="journal article" date="2011" name="Genome Biol.">
        <title>Comparative genomics of the social amoebae Dictyostelium discoideum and Dictyostelium purpureum.</title>
        <authorList>
            <consortium name="US DOE Joint Genome Institute (JGI-PGF)"/>
            <person name="Sucgang R."/>
            <person name="Kuo A."/>
            <person name="Tian X."/>
            <person name="Salerno W."/>
            <person name="Parikh A."/>
            <person name="Feasley C.L."/>
            <person name="Dalin E."/>
            <person name="Tu H."/>
            <person name="Huang E."/>
            <person name="Barry K."/>
            <person name="Lindquist E."/>
            <person name="Shapiro H."/>
            <person name="Bruce D."/>
            <person name="Schmutz J."/>
            <person name="Salamov A."/>
            <person name="Fey P."/>
            <person name="Gaudet P."/>
            <person name="Anjard C."/>
            <person name="Babu M.M."/>
            <person name="Basu S."/>
            <person name="Bushmanova Y."/>
            <person name="van der Wel H."/>
            <person name="Katoh-Kurasawa M."/>
            <person name="Dinh C."/>
            <person name="Coutinho P.M."/>
            <person name="Saito T."/>
            <person name="Elias M."/>
            <person name="Schaap P."/>
            <person name="Kay R.R."/>
            <person name="Henrissat B."/>
            <person name="Eichinger L."/>
            <person name="Rivero F."/>
            <person name="Putnam N.H."/>
            <person name="West C.M."/>
            <person name="Loomis W.F."/>
            <person name="Chisholm R.L."/>
            <person name="Shaulsky G."/>
            <person name="Strassmann J.E."/>
            <person name="Queller D.C."/>
            <person name="Kuspa A."/>
            <person name="Grigoriev I.V."/>
        </authorList>
    </citation>
    <scope>NUCLEOTIDE SEQUENCE [LARGE SCALE GENOMIC DNA]</scope>
    <source>
        <strain evidence="4">QSDP1</strain>
    </source>
</reference>
<dbReference type="InterPro" id="IPR045165">
    <property type="entry name" value="Nitrobindin"/>
</dbReference>
<dbReference type="InterPro" id="IPR012674">
    <property type="entry name" value="Calycin"/>
</dbReference>
<name>F0ZS90_DICPU</name>
<dbReference type="PANTHER" id="PTHR15854">
    <property type="entry name" value="THAP4 PROTEIN"/>
    <property type="match status" value="1"/>
</dbReference>
<feature type="domain" description="THAP4-like heme-binding" evidence="2">
    <location>
        <begin position="7"/>
        <end position="163"/>
    </location>
</feature>
<keyword evidence="4" id="KW-1185">Reference proteome</keyword>
<dbReference type="PANTHER" id="PTHR15854:SF4">
    <property type="entry name" value="PEROXYNITRITE ISOMERASE THAP4"/>
    <property type="match status" value="1"/>
</dbReference>